<dbReference type="InterPro" id="IPR036388">
    <property type="entry name" value="WH-like_DNA-bd_sf"/>
</dbReference>
<evidence type="ECO:0000256" key="4">
    <source>
        <dbReference type="ARBA" id="ARBA00022490"/>
    </source>
</evidence>
<evidence type="ECO:0000313" key="8">
    <source>
        <dbReference type="EMBL" id="AYD90067.1"/>
    </source>
</evidence>
<dbReference type="HAMAP" id="MF_01114">
    <property type="entry name" value="RecX"/>
    <property type="match status" value="1"/>
</dbReference>
<keyword evidence="9" id="KW-1185">Reference proteome</keyword>
<dbReference type="Proteomes" id="UP000273001">
    <property type="component" value="Chromosome"/>
</dbReference>
<organism evidence="8 9">
    <name type="scientific">Actinomyces lilanjuaniae</name>
    <dbReference type="NCBI Taxonomy" id="2321394"/>
    <lineage>
        <taxon>Bacteria</taxon>
        <taxon>Bacillati</taxon>
        <taxon>Actinomycetota</taxon>
        <taxon>Actinomycetes</taxon>
        <taxon>Actinomycetales</taxon>
        <taxon>Actinomycetaceae</taxon>
        <taxon>Actinomyces</taxon>
    </lineage>
</organism>
<evidence type="ECO:0000256" key="3">
    <source>
        <dbReference type="ARBA" id="ARBA00018111"/>
    </source>
</evidence>
<keyword evidence="4 5" id="KW-0963">Cytoplasm</keyword>
<dbReference type="EMBL" id="CP032514">
    <property type="protein sequence ID" value="AYD90067.1"/>
    <property type="molecule type" value="Genomic_DNA"/>
</dbReference>
<reference evidence="8 9" key="1">
    <citation type="submission" date="2018-09" db="EMBL/GenBank/DDBJ databases">
        <authorList>
            <person name="Li J."/>
        </authorList>
    </citation>
    <scope>NUCLEOTIDE SEQUENCE [LARGE SCALE GENOMIC DNA]</scope>
    <source>
        <strain evidence="8 9">2129</strain>
    </source>
</reference>
<feature type="domain" description="RecX second three-helical" evidence="6">
    <location>
        <begin position="62"/>
        <end position="103"/>
    </location>
</feature>
<dbReference type="InterPro" id="IPR053924">
    <property type="entry name" value="RecX_HTH_2nd"/>
</dbReference>
<evidence type="ECO:0000256" key="5">
    <source>
        <dbReference type="HAMAP-Rule" id="MF_01114"/>
    </source>
</evidence>
<comment type="similarity">
    <text evidence="2 5">Belongs to the RecX family.</text>
</comment>
<evidence type="ECO:0000259" key="7">
    <source>
        <dbReference type="Pfam" id="PF21981"/>
    </source>
</evidence>
<dbReference type="Pfam" id="PF21981">
    <property type="entry name" value="RecX_HTH3"/>
    <property type="match status" value="1"/>
</dbReference>
<comment type="subcellular location">
    <subcellularLocation>
        <location evidence="1 5">Cytoplasm</location>
    </subcellularLocation>
</comment>
<evidence type="ECO:0000256" key="1">
    <source>
        <dbReference type="ARBA" id="ARBA00004496"/>
    </source>
</evidence>
<accession>A0ABN5PSS7</accession>
<gene>
    <name evidence="5" type="primary">recX</name>
    <name evidence="8" type="ORF">D5R93_08650</name>
</gene>
<dbReference type="RefSeq" id="WP_120204765.1">
    <property type="nucleotide sequence ID" value="NZ_CP032514.1"/>
</dbReference>
<dbReference type="PANTHER" id="PTHR33602">
    <property type="entry name" value="REGULATORY PROTEIN RECX FAMILY PROTEIN"/>
    <property type="match status" value="1"/>
</dbReference>
<comment type="function">
    <text evidence="5">Modulates RecA activity.</text>
</comment>
<feature type="domain" description="RecX third three-helical" evidence="7">
    <location>
        <begin position="110"/>
        <end position="155"/>
    </location>
</feature>
<evidence type="ECO:0000256" key="2">
    <source>
        <dbReference type="ARBA" id="ARBA00009695"/>
    </source>
</evidence>
<dbReference type="InterPro" id="IPR053925">
    <property type="entry name" value="RecX_HTH_3rd"/>
</dbReference>
<proteinExistence type="inferred from homology"/>
<sequence length="172" mass="18768">MPWLTADSRTEEVEAARDIVLRRLDRSAVPRAALASLLERKDVDPSVAAEVLDRLEAAGVVDDQAYAATLARTRFAEKGVARRAVAEELRRKGVEEAAVSCALEQITPEDEEAAALRLARRRAATMTDLPTAVCRRRLIAYLGRKGYGRELSLRAVALAVPEAGDDSEEELA</sequence>
<evidence type="ECO:0000313" key="9">
    <source>
        <dbReference type="Proteomes" id="UP000273001"/>
    </source>
</evidence>
<name>A0ABN5PSS7_9ACTO</name>
<evidence type="ECO:0000259" key="6">
    <source>
        <dbReference type="Pfam" id="PF02631"/>
    </source>
</evidence>
<dbReference type="Pfam" id="PF02631">
    <property type="entry name" value="RecX_HTH2"/>
    <property type="match status" value="1"/>
</dbReference>
<dbReference type="InterPro" id="IPR003783">
    <property type="entry name" value="Regulatory_RecX"/>
</dbReference>
<dbReference type="PANTHER" id="PTHR33602:SF1">
    <property type="entry name" value="REGULATORY PROTEIN RECX FAMILY PROTEIN"/>
    <property type="match status" value="1"/>
</dbReference>
<protein>
    <recommendedName>
        <fullName evidence="3 5">Regulatory protein RecX</fullName>
    </recommendedName>
</protein>
<dbReference type="Gene3D" id="1.10.10.10">
    <property type="entry name" value="Winged helix-like DNA-binding domain superfamily/Winged helix DNA-binding domain"/>
    <property type="match status" value="1"/>
</dbReference>